<evidence type="ECO:0000259" key="1">
    <source>
        <dbReference type="Pfam" id="PF09603"/>
    </source>
</evidence>
<proteinExistence type="predicted"/>
<sequence>MNILKFKLATVLLILSATTFFTSCNKKESASEQGLVTLNVAVGGEEYNDEGDIAIKGSTTKTTAVADVQQQEFPFDKDFKIVAEFSRDKSTTALSAASQSSTGGNKAAVVTTPINRAIKFRLAVYNQAGNFQEDKIYSISTAGTVTPDDGVALSVFSGQYTFLAFSLNTNIAPTMSLAGTSLTTAMSIDPNTDFMFYNSGLITVGSSSTSNLNIILKHLLTSVTVTVDASPTNGYLVSAIGATTLGTSGSTASLNLATRTVTPGGTFSNKTVAFPTLNTAVVNSTAFLMNNNTLTGAFSMASLTVGPLTRSTALTFNNISIQPGVKYNLVLKITPNTVLDQNITFLGVPAVRINGKVWMRHNLGASTTLDPDAPTGGNFQNLFGNYYQWGKIAVVANATTGATAPTGTWGTGAAGTTAWNTGTEAEPVKTTTDPCPTGWRVPTTKEWDDLIANTTALQAQNMGTDWTASNTKYTSAKVLRSKRDYNVKLTLPAAGNYTDARALANRGNLGYYWNSQASSAGTEGYRTVISQPDAGAVTGIGINNKSFGFTIRCIAQ</sequence>
<name>A0A2X2L3T9_SPHMU</name>
<dbReference type="GeneID" id="97183441"/>
<gene>
    <name evidence="2" type="ORF">NCTC11343_03591</name>
</gene>
<dbReference type="Pfam" id="PF09603">
    <property type="entry name" value="Fib_succ_major"/>
    <property type="match status" value="1"/>
</dbReference>
<accession>A0A2X2L3T9</accession>
<organism evidence="2 3">
    <name type="scientific">Sphingobacterium multivorum</name>
    <dbReference type="NCBI Taxonomy" id="28454"/>
    <lineage>
        <taxon>Bacteria</taxon>
        <taxon>Pseudomonadati</taxon>
        <taxon>Bacteroidota</taxon>
        <taxon>Sphingobacteriia</taxon>
        <taxon>Sphingobacteriales</taxon>
        <taxon>Sphingobacteriaceae</taxon>
        <taxon>Sphingobacterium</taxon>
    </lineage>
</organism>
<dbReference type="EMBL" id="UAUU01000009">
    <property type="protein sequence ID" value="SPZ88619.1"/>
    <property type="molecule type" value="Genomic_DNA"/>
</dbReference>
<dbReference type="AlphaFoldDB" id="A0A2X2L3T9"/>
<evidence type="ECO:0000313" key="3">
    <source>
        <dbReference type="Proteomes" id="UP000251241"/>
    </source>
</evidence>
<reference evidence="2 3" key="1">
    <citation type="submission" date="2018-06" db="EMBL/GenBank/DDBJ databases">
        <authorList>
            <consortium name="Pathogen Informatics"/>
            <person name="Doyle S."/>
        </authorList>
    </citation>
    <scope>NUCLEOTIDE SEQUENCE [LARGE SCALE GENOMIC DNA]</scope>
    <source>
        <strain evidence="2 3">NCTC11343</strain>
    </source>
</reference>
<dbReference type="NCBIfam" id="TIGR02145">
    <property type="entry name" value="Fib_succ_major"/>
    <property type="match status" value="1"/>
</dbReference>
<protein>
    <submittedName>
        <fullName evidence="2">Fibrobacter succinogenes major paralogous domain</fullName>
    </submittedName>
</protein>
<feature type="domain" description="Fibrobacter succinogenes major paralogous" evidence="1">
    <location>
        <begin position="351"/>
        <end position="554"/>
    </location>
</feature>
<dbReference type="RefSeq" id="WP_172462438.1">
    <property type="nucleotide sequence ID" value="NZ_CP069793.1"/>
</dbReference>
<dbReference type="PROSITE" id="PS51257">
    <property type="entry name" value="PROKAR_LIPOPROTEIN"/>
    <property type="match status" value="1"/>
</dbReference>
<evidence type="ECO:0000313" key="2">
    <source>
        <dbReference type="EMBL" id="SPZ88619.1"/>
    </source>
</evidence>
<dbReference type="InterPro" id="IPR011871">
    <property type="entry name" value="Fib_succ_major"/>
</dbReference>
<dbReference type="Proteomes" id="UP000251241">
    <property type="component" value="Unassembled WGS sequence"/>
</dbReference>